<reference evidence="18 20" key="2">
    <citation type="journal article" date="2019" name="Microbiome">
        <title>Annotated bacterial chromosomes from frame-shift-corrected long-read metagenomic data.</title>
        <authorList>
            <person name="Arumugam K."/>
            <person name="Bagci C."/>
            <person name="Bessarab I."/>
            <person name="Beier S."/>
            <person name="Buchfink B."/>
            <person name="Gorska A."/>
            <person name="Qiu G."/>
            <person name="Huson D.H."/>
            <person name="Williams R.B.H."/>
        </authorList>
    </citation>
    <scope>NUCLEOTIDE SEQUENCE [LARGE SCALE GENOMIC DNA]</scope>
    <source>
        <strain evidence="18">SSA1</strain>
    </source>
</reference>
<dbReference type="Gene3D" id="3.30.420.40">
    <property type="match status" value="2"/>
</dbReference>
<dbReference type="Pfam" id="PF03309">
    <property type="entry name" value="Pan_kinase"/>
    <property type="match status" value="1"/>
</dbReference>
<dbReference type="PANTHER" id="PTHR34265">
    <property type="entry name" value="TYPE III PANTOTHENATE KINASE"/>
    <property type="match status" value="1"/>
</dbReference>
<organism evidence="17 19">
    <name type="scientific">Candidatus Accumulibacter cognatus</name>
    <dbReference type="NCBI Taxonomy" id="2954383"/>
    <lineage>
        <taxon>Bacteria</taxon>
        <taxon>Pseudomonadati</taxon>
        <taxon>Pseudomonadota</taxon>
        <taxon>Betaproteobacteria</taxon>
        <taxon>Candidatus Accumulibacter</taxon>
    </lineage>
</organism>
<dbReference type="SUPFAM" id="SSF53067">
    <property type="entry name" value="Actin-like ATPase domain"/>
    <property type="match status" value="2"/>
</dbReference>
<proteinExistence type="inferred from homology"/>
<feature type="binding site" evidence="16">
    <location>
        <begin position="6"/>
        <end position="13"/>
    </location>
    <ligand>
        <name>ATP</name>
        <dbReference type="ChEBI" id="CHEBI:30616"/>
    </ligand>
</feature>
<feature type="binding site" evidence="16">
    <location>
        <position position="90"/>
    </location>
    <ligand>
        <name>substrate</name>
    </ligand>
</feature>
<dbReference type="EC" id="2.7.1.33" evidence="6 16"/>
<evidence type="ECO:0000256" key="7">
    <source>
        <dbReference type="ARBA" id="ARBA00022490"/>
    </source>
</evidence>
<dbReference type="NCBIfam" id="TIGR00671">
    <property type="entry name" value="baf"/>
    <property type="match status" value="1"/>
</dbReference>
<keyword evidence="9 16" id="KW-0547">Nucleotide-binding</keyword>
<dbReference type="PANTHER" id="PTHR34265:SF1">
    <property type="entry name" value="TYPE III PANTOTHENATE KINASE"/>
    <property type="match status" value="1"/>
</dbReference>
<dbReference type="EMBL" id="CP058708">
    <property type="protein sequence ID" value="QLH50882.1"/>
    <property type="molecule type" value="Genomic_DNA"/>
</dbReference>
<keyword evidence="13 16" id="KW-0173">Coenzyme A biosynthesis</keyword>
<accession>A0A7D5SFG3</accession>
<evidence type="ECO:0000256" key="1">
    <source>
        <dbReference type="ARBA" id="ARBA00001206"/>
    </source>
</evidence>
<dbReference type="HAMAP" id="MF_01274">
    <property type="entry name" value="Pantothen_kinase_3"/>
    <property type="match status" value="1"/>
</dbReference>
<evidence type="ECO:0000256" key="16">
    <source>
        <dbReference type="HAMAP-Rule" id="MF_01274"/>
    </source>
</evidence>
<protein>
    <recommendedName>
        <fullName evidence="15 16">Type III pantothenate kinase</fullName>
        <ecNumber evidence="6 16">2.7.1.33</ecNumber>
    </recommendedName>
    <alternativeName>
        <fullName evidence="16">PanK-III</fullName>
    </alternativeName>
    <alternativeName>
        <fullName evidence="16">Pantothenic acid kinase</fullName>
    </alternativeName>
</protein>
<reference evidence="17 19" key="1">
    <citation type="submission" date="2014-02" db="EMBL/GenBank/DDBJ databases">
        <title>Expanding our view of genomic diversity in Candidatus Accumulibacter clades.</title>
        <authorList>
            <person name="Skennerton C.T."/>
            <person name="Barr J.J."/>
            <person name="Slater F.R."/>
            <person name="Bond P.L."/>
            <person name="Tyson G.W."/>
        </authorList>
    </citation>
    <scope>NUCLEOTIDE SEQUENCE [LARGE SCALE GENOMIC DNA]</scope>
    <source>
        <strain evidence="19">SK-02</strain>
    </source>
</reference>
<evidence type="ECO:0000256" key="5">
    <source>
        <dbReference type="ARBA" id="ARBA00011738"/>
    </source>
</evidence>
<comment type="caution">
    <text evidence="16">Lacks conserved residue(s) required for the propagation of feature annotation.</text>
</comment>
<dbReference type="InterPro" id="IPR004619">
    <property type="entry name" value="Type_III_PanK"/>
</dbReference>
<dbReference type="UniPathway" id="UPA00241">
    <property type="reaction ID" value="UER00352"/>
</dbReference>
<comment type="function">
    <text evidence="16">Catalyzes the phosphorylation of pantothenate (Pan), the first step in CoA biosynthesis.</text>
</comment>
<evidence type="ECO:0000256" key="11">
    <source>
        <dbReference type="ARBA" id="ARBA00022840"/>
    </source>
</evidence>
<evidence type="ECO:0000313" key="18">
    <source>
        <dbReference type="EMBL" id="QLH50882.1"/>
    </source>
</evidence>
<comment type="catalytic activity">
    <reaction evidence="1 16">
        <text>(R)-pantothenate + ATP = (R)-4'-phosphopantothenate + ADP + H(+)</text>
        <dbReference type="Rhea" id="RHEA:16373"/>
        <dbReference type="ChEBI" id="CHEBI:10986"/>
        <dbReference type="ChEBI" id="CHEBI:15378"/>
        <dbReference type="ChEBI" id="CHEBI:29032"/>
        <dbReference type="ChEBI" id="CHEBI:30616"/>
        <dbReference type="ChEBI" id="CHEBI:456216"/>
        <dbReference type="EC" id="2.7.1.33"/>
    </reaction>
</comment>
<dbReference type="STRING" id="1453999.AW06_003272"/>
<evidence type="ECO:0000256" key="13">
    <source>
        <dbReference type="ARBA" id="ARBA00022993"/>
    </source>
</evidence>
<evidence type="ECO:0000256" key="14">
    <source>
        <dbReference type="ARBA" id="ARBA00038036"/>
    </source>
</evidence>
<dbReference type="Proteomes" id="UP000021315">
    <property type="component" value="Unassembled WGS sequence"/>
</dbReference>
<evidence type="ECO:0000256" key="2">
    <source>
        <dbReference type="ARBA" id="ARBA00001958"/>
    </source>
</evidence>
<reference evidence="18" key="3">
    <citation type="submission" date="2020-06" db="EMBL/GenBank/DDBJ databases">
        <authorList>
            <person name="Arumugam K."/>
            <person name="Besarab I."/>
            <person name="Haryono M."/>
            <person name="Bagci C."/>
            <person name="Beier S."/>
            <person name="Buchfink B."/>
            <person name="Gorska A."/>
            <person name="Qiu G."/>
            <person name="Huson D.H."/>
            <person name="Williams R.B."/>
        </authorList>
    </citation>
    <scope>NUCLEOTIDE SEQUENCE</scope>
    <source>
        <strain evidence="18">SSA1</strain>
    </source>
</reference>
<gene>
    <name evidence="16 17" type="primary">coaX</name>
    <name evidence="17" type="ORF">AW06_003272</name>
    <name evidence="18" type="ORF">HWD57_14580</name>
</gene>
<dbReference type="KEGG" id="acog:HWD57_14580"/>
<feature type="active site" description="Proton acceptor" evidence="16">
    <location>
        <position position="99"/>
    </location>
</feature>
<comment type="similarity">
    <text evidence="14 16">Belongs to the type III pantothenate kinase family.</text>
</comment>
<keyword evidence="7 16" id="KW-0963">Cytoplasm</keyword>
<evidence type="ECO:0000256" key="6">
    <source>
        <dbReference type="ARBA" id="ARBA00012102"/>
    </source>
</evidence>
<sequence>MNIAIDAGNSRIKWGVHDGNRWLDSGVLATADVAWLSEAADEWPAAARVAICNVAGREVAASIADLLARRHAQVSFLHASAEACGIRNAYERPWQLGADRWAALIGARALLGSTCLVVCAGTATTIDRLDASGLFRGGLILPGYDLMRAALASNTAQLPFAEGVFRSEPRNTMDAIVSGCLQAQLGAVERMFAAIATEPGACCLLTGGGAAPLAAHLRIPFQLTDNLILSGLVRYAESL</sequence>
<dbReference type="GO" id="GO:0015937">
    <property type="term" value="P:coenzyme A biosynthetic process"/>
    <property type="evidence" value="ECO:0007669"/>
    <property type="project" value="UniProtKB-UniRule"/>
</dbReference>
<evidence type="ECO:0000256" key="4">
    <source>
        <dbReference type="ARBA" id="ARBA00005225"/>
    </source>
</evidence>
<dbReference type="GO" id="GO:0004594">
    <property type="term" value="F:pantothenate kinase activity"/>
    <property type="evidence" value="ECO:0007669"/>
    <property type="project" value="UniProtKB-UniRule"/>
</dbReference>
<keyword evidence="8 16" id="KW-0808">Transferase</keyword>
<keyword evidence="12 16" id="KW-0630">Potassium</keyword>
<keyword evidence="10 16" id="KW-0418">Kinase</keyword>
<dbReference type="GO" id="GO:0005524">
    <property type="term" value="F:ATP binding"/>
    <property type="evidence" value="ECO:0007669"/>
    <property type="project" value="UniProtKB-UniRule"/>
</dbReference>
<evidence type="ECO:0000256" key="10">
    <source>
        <dbReference type="ARBA" id="ARBA00022777"/>
    </source>
</evidence>
<evidence type="ECO:0000256" key="9">
    <source>
        <dbReference type="ARBA" id="ARBA00022741"/>
    </source>
</evidence>
<evidence type="ECO:0000256" key="12">
    <source>
        <dbReference type="ARBA" id="ARBA00022958"/>
    </source>
</evidence>
<dbReference type="AlphaFoldDB" id="A0A080M308"/>
<evidence type="ECO:0000313" key="19">
    <source>
        <dbReference type="Proteomes" id="UP000021315"/>
    </source>
</evidence>
<dbReference type="EMBL" id="JDST02000078">
    <property type="protein sequence ID" value="KFB75657.1"/>
    <property type="molecule type" value="Genomic_DNA"/>
</dbReference>
<evidence type="ECO:0000256" key="8">
    <source>
        <dbReference type="ARBA" id="ARBA00022679"/>
    </source>
</evidence>
<dbReference type="RefSeq" id="WP_034951505.1">
    <property type="nucleotide sequence ID" value="NZ_JDST02000078.1"/>
</dbReference>
<feature type="binding site" evidence="16">
    <location>
        <position position="172"/>
    </location>
    <ligand>
        <name>substrate</name>
    </ligand>
</feature>
<dbReference type="CDD" id="cd24015">
    <property type="entry name" value="ASKHA_NBD_PanK-III"/>
    <property type="match status" value="1"/>
</dbReference>
<feature type="binding site" evidence="16">
    <location>
        <position position="122"/>
    </location>
    <ligand>
        <name>ATP</name>
        <dbReference type="ChEBI" id="CHEBI:30616"/>
    </ligand>
</feature>
<comment type="subunit">
    <text evidence="5 16">Homodimer.</text>
</comment>
<evidence type="ECO:0000256" key="3">
    <source>
        <dbReference type="ARBA" id="ARBA00004496"/>
    </source>
</evidence>
<evidence type="ECO:0000313" key="17">
    <source>
        <dbReference type="EMBL" id="KFB75657.1"/>
    </source>
</evidence>
<evidence type="ECO:0000313" key="20">
    <source>
        <dbReference type="Proteomes" id="UP000509684"/>
    </source>
</evidence>
<name>A0A080M308_9PROT</name>
<comment type="cofactor">
    <cofactor evidence="2">
        <name>K(+)</name>
        <dbReference type="ChEBI" id="CHEBI:29103"/>
    </cofactor>
</comment>
<comment type="cofactor">
    <cofactor evidence="16">
        <name>NH4(+)</name>
        <dbReference type="ChEBI" id="CHEBI:28938"/>
    </cofactor>
    <cofactor evidence="16">
        <name>K(+)</name>
        <dbReference type="ChEBI" id="CHEBI:29103"/>
    </cofactor>
    <text evidence="16">A monovalent cation. Ammonium or potassium.</text>
</comment>
<dbReference type="Proteomes" id="UP000509684">
    <property type="component" value="Chromosome"/>
</dbReference>
<comment type="subcellular location">
    <subcellularLocation>
        <location evidence="3 16">Cytoplasm</location>
    </subcellularLocation>
</comment>
<evidence type="ECO:0000256" key="15">
    <source>
        <dbReference type="ARBA" id="ARBA00040883"/>
    </source>
</evidence>
<keyword evidence="11 16" id="KW-0067">ATP-binding</keyword>
<comment type="pathway">
    <text evidence="4 16">Cofactor biosynthesis; coenzyme A biosynthesis; CoA from (R)-pantothenate: step 1/5.</text>
</comment>
<accession>A0A080M308</accession>
<keyword evidence="19" id="KW-1185">Reference proteome</keyword>
<dbReference type="GO" id="GO:0005737">
    <property type="term" value="C:cytoplasm"/>
    <property type="evidence" value="ECO:0007669"/>
    <property type="project" value="UniProtKB-SubCell"/>
</dbReference>
<feature type="binding site" evidence="16">
    <location>
        <begin position="97"/>
        <end position="100"/>
    </location>
    <ligand>
        <name>substrate</name>
    </ligand>
</feature>
<dbReference type="InterPro" id="IPR043129">
    <property type="entry name" value="ATPase_NBD"/>
</dbReference>